<dbReference type="Pfam" id="PF13393">
    <property type="entry name" value="tRNA-synt_His"/>
    <property type="match status" value="1"/>
</dbReference>
<dbReference type="InterPro" id="IPR017441">
    <property type="entry name" value="Protein_kinase_ATP_BS"/>
</dbReference>
<dbReference type="InterPro" id="IPR041715">
    <property type="entry name" value="HisRS-like_core"/>
</dbReference>
<dbReference type="OrthoDB" id="341578at2759"/>
<proteinExistence type="inferred from homology"/>
<comment type="similarity">
    <text evidence="7">Belongs to the protein kinase superfamily. Ser/Thr protein kinase family. GCN2 subfamily.</text>
</comment>
<dbReference type="Pfam" id="PF12745">
    <property type="entry name" value="HGTP_anticodon2"/>
    <property type="match status" value="1"/>
</dbReference>
<evidence type="ECO:0000313" key="18">
    <source>
        <dbReference type="Proteomes" id="UP000807306"/>
    </source>
</evidence>
<evidence type="ECO:0000256" key="13">
    <source>
        <dbReference type="SAM" id="Coils"/>
    </source>
</evidence>
<evidence type="ECO:0000259" key="16">
    <source>
        <dbReference type="PROSITE" id="PS50908"/>
    </source>
</evidence>
<evidence type="ECO:0000256" key="5">
    <source>
        <dbReference type="ARBA" id="ARBA00022777"/>
    </source>
</evidence>
<keyword evidence="18" id="KW-1185">Reference proteome</keyword>
<evidence type="ECO:0000256" key="8">
    <source>
        <dbReference type="ARBA" id="ARBA00047899"/>
    </source>
</evidence>
<comment type="catalytic activity">
    <reaction evidence="9">
        <text>L-seryl-[protein] + ATP = O-phospho-L-seryl-[protein] + ADP + H(+)</text>
        <dbReference type="Rhea" id="RHEA:17989"/>
        <dbReference type="Rhea" id="RHEA-COMP:9863"/>
        <dbReference type="Rhea" id="RHEA-COMP:11604"/>
        <dbReference type="ChEBI" id="CHEBI:15378"/>
        <dbReference type="ChEBI" id="CHEBI:29999"/>
        <dbReference type="ChEBI" id="CHEBI:30616"/>
        <dbReference type="ChEBI" id="CHEBI:83421"/>
        <dbReference type="ChEBI" id="CHEBI:456216"/>
        <dbReference type="EC" id="2.7.11.1"/>
    </reaction>
</comment>
<dbReference type="PROSITE" id="PS00107">
    <property type="entry name" value="PROTEIN_KINASE_ATP"/>
    <property type="match status" value="1"/>
</dbReference>
<dbReference type="GO" id="GO:0005634">
    <property type="term" value="C:nucleus"/>
    <property type="evidence" value="ECO:0007669"/>
    <property type="project" value="TreeGrafter"/>
</dbReference>
<feature type="domain" description="RWD" evidence="16">
    <location>
        <begin position="10"/>
        <end position="124"/>
    </location>
</feature>
<evidence type="ECO:0000313" key="17">
    <source>
        <dbReference type="EMBL" id="KAF9527861.1"/>
    </source>
</evidence>
<dbReference type="SMART" id="SM00591">
    <property type="entry name" value="RWD"/>
    <property type="match status" value="1"/>
</dbReference>
<organism evidence="17 18">
    <name type="scientific">Crepidotus variabilis</name>
    <dbReference type="NCBI Taxonomy" id="179855"/>
    <lineage>
        <taxon>Eukaryota</taxon>
        <taxon>Fungi</taxon>
        <taxon>Dikarya</taxon>
        <taxon>Basidiomycota</taxon>
        <taxon>Agaricomycotina</taxon>
        <taxon>Agaricomycetes</taxon>
        <taxon>Agaricomycetidae</taxon>
        <taxon>Agaricales</taxon>
        <taxon>Agaricineae</taxon>
        <taxon>Crepidotaceae</taxon>
        <taxon>Crepidotus</taxon>
    </lineage>
</organism>
<evidence type="ECO:0000256" key="10">
    <source>
        <dbReference type="PIRSR" id="PIRSR000660-1"/>
    </source>
</evidence>
<dbReference type="InterPro" id="IPR024435">
    <property type="entry name" value="HisRS-related_dom"/>
</dbReference>
<feature type="region of interest" description="Disordered" evidence="14">
    <location>
        <begin position="696"/>
        <end position="719"/>
    </location>
</feature>
<accession>A0A9P6EE81</accession>
<reference evidence="17" key="1">
    <citation type="submission" date="2020-11" db="EMBL/GenBank/DDBJ databases">
        <authorList>
            <consortium name="DOE Joint Genome Institute"/>
            <person name="Ahrendt S."/>
            <person name="Riley R."/>
            <person name="Andreopoulos W."/>
            <person name="Labutti K."/>
            <person name="Pangilinan J."/>
            <person name="Ruiz-Duenas F.J."/>
            <person name="Barrasa J.M."/>
            <person name="Sanchez-Garcia M."/>
            <person name="Camarero S."/>
            <person name="Miyauchi S."/>
            <person name="Serrano A."/>
            <person name="Linde D."/>
            <person name="Babiker R."/>
            <person name="Drula E."/>
            <person name="Ayuso-Fernandez I."/>
            <person name="Pacheco R."/>
            <person name="Padilla G."/>
            <person name="Ferreira P."/>
            <person name="Barriuso J."/>
            <person name="Kellner H."/>
            <person name="Castanera R."/>
            <person name="Alfaro M."/>
            <person name="Ramirez L."/>
            <person name="Pisabarro A.G."/>
            <person name="Kuo A."/>
            <person name="Tritt A."/>
            <person name="Lipzen A."/>
            <person name="He G."/>
            <person name="Yan M."/>
            <person name="Ng V."/>
            <person name="Cullen D."/>
            <person name="Martin F."/>
            <person name="Rosso M.-N."/>
            <person name="Henrissat B."/>
            <person name="Hibbett D."/>
            <person name="Martinez A.T."/>
            <person name="Grigoriev I.V."/>
        </authorList>
    </citation>
    <scope>NUCLEOTIDE SEQUENCE</scope>
    <source>
        <strain evidence="17">CBS 506.95</strain>
    </source>
</reference>
<feature type="domain" description="Protein kinase" evidence="15">
    <location>
        <begin position="229"/>
        <end position="527"/>
    </location>
</feature>
<sequence>MDSTDDPQTLEITALQSIYAEDFIPCPPPKAWKGAATLHEFIINVAHPDPDYATKICLRLHVKFPKTYPRLACATFAIERPISGINDNQVSRLSHEINAEAQKLRGSEMVFTIVTFAQDWISANVTPPVEVVGSLAVQMNQRAIDEERARQQREQEEAERAEEIANRAAQELDEQIQADAMRQLMAKEQQFKARRRANSESTEVPPTFNAESITESFQDMDMNGVKFNTVKLFHPRPVSLGLVYMAEPVVDDITTVTPLELFVVTFESAYYESGQGKKKISQVEQEVKSLINIRHPKLLSVYAVKLVSPPHSPPVLMVLTEQTPALTLHDVLEDCEYLREDRASDYAGQILAALNAVHLSGLVHRGITTRCVGLTSKDNPSQPKMIKLCKAAFHTRLLDLHRSNSFGAHTPMPPEYQLESSNPEGWLSKDVQHESSLIYTRQRDIHDVGIILLKMLLGLDIVDRYPDPITAIHSSPISPLLARQALSMIQASKKSTVMNLLSEMNEGVSYTPILSSKIPAALLDPRTPTPFQYGSPEGPDYFRMHNPPKAKQASRWKEDWEELEMLGRGAFGSVVKAKNKIDARIYAVKKVRLKSIQSDKIFREVNALSRLSHRNIVRYYTTWVETAEPDASIQSSDDSSAESGTEDADFMTSVPPPNTPSKGLDRHRQPINGGFQINFEDFDDLSVSRSSFPSIHFGRSGSTGSGGTSGEDSTSSDEQDQFAGLFKRGKSTSGSKKSSTASPTPSAPILNRTLYIQMEFVERQTLRELVDEGISEDEAWRLFQQIVDALAHMSTLGILHRDIKLANIFIDAKGDCKVGDFGLATSSLAAVEPTNLAPLHRPADQDMTLEVGTRLYIAPEVQSRKRRGPRDHSKADMYSLGIVFFEMNFKFNTGAERIAVLEDIRKPAILFPLGWDQTRIRQREIIIWLLQHDPVKRPNALELSQSQLLPARLEDEYFKGALRLMAKPESQHHQTVLATLFKQPPRPSRAFIYDVDAEQPDYAVLNDIVKDRLSKIFHLHGAVDSEPPLLTPIMDVEEEKSQATFIDPHGDIVALPNNILVPFARLAARGETKRIKRYHITNVFRPNSVAGHPKFWKAAVFDIISPDLTMGPVAAAAELISVANDCLDSFPNLSQHYDIHISHSKIVEIMMNRIPGDARSGVIDTIQLPKSTPAQKRALLSKRNLSRITIDEIELLAEVAKDADEIMIRLERTSPALATLLAPLIKDISSTIQFAQSAGVSRTIFFHPLMLGNHHTHFKDGVLVEVVRRSKNSDVLAAGGRYDNLINRFHPAKQKPEPVCALAIQIAVEKITSALASYQASSLKTLVKEDRSFGFWSPRRCDVYIVSYHPGYLQERLEVAAYLWQHNISADLMYESGLPDAEHENHLDICAREGILFTVYPRPRSGRNLPAFKVKSTLKGTEVDLSRQELVGWLHSQIAEQKRIDATTTGVANALSEVSVDTGALAKEPSGMTDVQLVLPDTKKRGKQVKQIFTEKAYEKASAIKGALQANMPVLAVDVTQAHFEAMLRTPAWISDEESWKAMAASYPNPPGYSGYHQSIREAVQKRKSEGNVYVLLFAVREDKGQLLALV</sequence>
<dbReference type="Pfam" id="PF05773">
    <property type="entry name" value="RWD"/>
    <property type="match status" value="1"/>
</dbReference>
<dbReference type="InterPro" id="IPR008271">
    <property type="entry name" value="Ser/Thr_kinase_AS"/>
</dbReference>
<dbReference type="SUPFAM" id="SSF54495">
    <property type="entry name" value="UBC-like"/>
    <property type="match status" value="1"/>
</dbReference>
<dbReference type="PROSITE" id="PS50908">
    <property type="entry name" value="RWD"/>
    <property type="match status" value="1"/>
</dbReference>
<dbReference type="InterPro" id="IPR016135">
    <property type="entry name" value="UBQ-conjugating_enzyme/RWD"/>
</dbReference>
<dbReference type="InterPro" id="IPR036621">
    <property type="entry name" value="Anticodon-bd_dom_sf"/>
</dbReference>
<feature type="coiled-coil region" evidence="13">
    <location>
        <begin position="141"/>
        <end position="178"/>
    </location>
</feature>
<feature type="region of interest" description="Disordered" evidence="14">
    <location>
        <begin position="727"/>
        <end position="746"/>
    </location>
</feature>
<evidence type="ECO:0000256" key="6">
    <source>
        <dbReference type="ARBA" id="ARBA00022840"/>
    </source>
</evidence>
<dbReference type="Gene3D" id="3.30.200.20">
    <property type="entry name" value="Phosphorylase Kinase, domain 1"/>
    <property type="match status" value="1"/>
</dbReference>
<dbReference type="Pfam" id="PF00069">
    <property type="entry name" value="Pkinase"/>
    <property type="match status" value="2"/>
</dbReference>
<keyword evidence="13" id="KW-0175">Coiled coil</keyword>
<evidence type="ECO:0000256" key="7">
    <source>
        <dbReference type="ARBA" id="ARBA00037982"/>
    </source>
</evidence>
<dbReference type="InterPro" id="IPR016255">
    <property type="entry name" value="Gcn2"/>
</dbReference>
<dbReference type="InterPro" id="IPR000719">
    <property type="entry name" value="Prot_kinase_dom"/>
</dbReference>
<dbReference type="GO" id="GO:0005524">
    <property type="term" value="F:ATP binding"/>
    <property type="evidence" value="ECO:0007669"/>
    <property type="project" value="UniProtKB-UniRule"/>
</dbReference>
<evidence type="ECO:0000259" key="15">
    <source>
        <dbReference type="PROSITE" id="PS50011"/>
    </source>
</evidence>
<dbReference type="EMBL" id="MU157857">
    <property type="protein sequence ID" value="KAF9527861.1"/>
    <property type="molecule type" value="Genomic_DNA"/>
</dbReference>
<dbReference type="SMART" id="SM00220">
    <property type="entry name" value="S_TKc"/>
    <property type="match status" value="1"/>
</dbReference>
<dbReference type="Proteomes" id="UP000807306">
    <property type="component" value="Unassembled WGS sequence"/>
</dbReference>
<dbReference type="SUPFAM" id="SSF56112">
    <property type="entry name" value="Protein kinase-like (PK-like)"/>
    <property type="match status" value="2"/>
</dbReference>
<dbReference type="GO" id="GO:1990625">
    <property type="term" value="P:negative regulation of cytoplasmic translational initiation in response to stress"/>
    <property type="evidence" value="ECO:0007669"/>
    <property type="project" value="TreeGrafter"/>
</dbReference>
<evidence type="ECO:0000256" key="14">
    <source>
        <dbReference type="SAM" id="MobiDB-lite"/>
    </source>
</evidence>
<dbReference type="SUPFAM" id="SSF55681">
    <property type="entry name" value="Class II aaRS and biotin synthetases"/>
    <property type="match status" value="1"/>
</dbReference>
<keyword evidence="2" id="KW-0723">Serine/threonine-protein kinase</keyword>
<dbReference type="CDD" id="cd23823">
    <property type="entry name" value="RWD_GCN2"/>
    <property type="match status" value="1"/>
</dbReference>
<dbReference type="GO" id="GO:0000077">
    <property type="term" value="P:DNA damage checkpoint signaling"/>
    <property type="evidence" value="ECO:0007669"/>
    <property type="project" value="InterPro"/>
</dbReference>
<dbReference type="Gene3D" id="3.30.930.10">
    <property type="entry name" value="Bira Bifunctional Protein, Domain 2"/>
    <property type="match status" value="1"/>
</dbReference>
<dbReference type="PROSITE" id="PS50011">
    <property type="entry name" value="PROTEIN_KINASE_DOM"/>
    <property type="match status" value="2"/>
</dbReference>
<keyword evidence="3" id="KW-0808">Transferase</keyword>
<protein>
    <recommendedName>
        <fullName evidence="1">non-specific serine/threonine protein kinase</fullName>
        <ecNumber evidence="1">2.7.11.1</ecNumber>
    </recommendedName>
</protein>
<dbReference type="PIRSF" id="PIRSF000660">
    <property type="entry name" value="Ser/Thr_PK_GCN2"/>
    <property type="match status" value="1"/>
</dbReference>
<evidence type="ECO:0000256" key="12">
    <source>
        <dbReference type="PROSITE-ProRule" id="PRU10141"/>
    </source>
</evidence>
<dbReference type="InterPro" id="IPR045864">
    <property type="entry name" value="aa-tRNA-synth_II/BPL/LPL"/>
</dbReference>
<dbReference type="CDD" id="cd14046">
    <property type="entry name" value="STKc_EIF2AK4_GCN2_rpt2"/>
    <property type="match status" value="1"/>
</dbReference>
<dbReference type="InterPro" id="IPR006575">
    <property type="entry name" value="RWD_dom"/>
</dbReference>
<comment type="caution">
    <text evidence="17">The sequence shown here is derived from an EMBL/GenBank/DDBJ whole genome shotgun (WGS) entry which is preliminary data.</text>
</comment>
<evidence type="ECO:0000256" key="2">
    <source>
        <dbReference type="ARBA" id="ARBA00022527"/>
    </source>
</evidence>
<dbReference type="EC" id="2.7.11.1" evidence="1"/>
<evidence type="ECO:0000256" key="3">
    <source>
        <dbReference type="ARBA" id="ARBA00022679"/>
    </source>
</evidence>
<comment type="catalytic activity">
    <reaction evidence="8">
        <text>L-threonyl-[protein] + ATP = O-phospho-L-threonyl-[protein] + ADP + H(+)</text>
        <dbReference type="Rhea" id="RHEA:46608"/>
        <dbReference type="Rhea" id="RHEA-COMP:11060"/>
        <dbReference type="Rhea" id="RHEA-COMP:11605"/>
        <dbReference type="ChEBI" id="CHEBI:15378"/>
        <dbReference type="ChEBI" id="CHEBI:30013"/>
        <dbReference type="ChEBI" id="CHEBI:30616"/>
        <dbReference type="ChEBI" id="CHEBI:61977"/>
        <dbReference type="ChEBI" id="CHEBI:456216"/>
        <dbReference type="EC" id="2.7.11.1"/>
    </reaction>
</comment>
<evidence type="ECO:0000256" key="9">
    <source>
        <dbReference type="ARBA" id="ARBA00048679"/>
    </source>
</evidence>
<dbReference type="Gene3D" id="3.40.50.800">
    <property type="entry name" value="Anticodon-binding domain"/>
    <property type="match status" value="1"/>
</dbReference>
<dbReference type="InterPro" id="IPR011009">
    <property type="entry name" value="Kinase-like_dom_sf"/>
</dbReference>
<dbReference type="GO" id="GO:0004694">
    <property type="term" value="F:eukaryotic translation initiation factor 2alpha kinase activity"/>
    <property type="evidence" value="ECO:0007669"/>
    <property type="project" value="InterPro"/>
</dbReference>
<dbReference type="Gene3D" id="1.10.510.10">
    <property type="entry name" value="Transferase(Phosphotransferase) domain 1"/>
    <property type="match status" value="2"/>
</dbReference>
<dbReference type="PROSITE" id="PS00108">
    <property type="entry name" value="PROTEIN_KINASE_ST"/>
    <property type="match status" value="1"/>
</dbReference>
<feature type="binding site" evidence="11">
    <location>
        <begin position="566"/>
        <end position="574"/>
    </location>
    <ligand>
        <name>ATP</name>
        <dbReference type="ChEBI" id="CHEBI:30616"/>
    </ligand>
</feature>
<dbReference type="PANTHER" id="PTHR11042:SF136">
    <property type="entry name" value="EIF-2-ALPHA KINASE GCN2"/>
    <property type="match status" value="1"/>
</dbReference>
<feature type="compositionally biased region" description="Low complexity" evidence="14">
    <location>
        <begin position="630"/>
        <end position="643"/>
    </location>
</feature>
<feature type="binding site" evidence="12">
    <location>
        <position position="590"/>
    </location>
    <ligand>
        <name>ATP</name>
        <dbReference type="ChEBI" id="CHEBI:30616"/>
    </ligand>
</feature>
<keyword evidence="5 17" id="KW-0418">Kinase</keyword>
<dbReference type="GO" id="GO:0005829">
    <property type="term" value="C:cytosol"/>
    <property type="evidence" value="ECO:0007669"/>
    <property type="project" value="TreeGrafter"/>
</dbReference>
<evidence type="ECO:0000256" key="11">
    <source>
        <dbReference type="PIRSR" id="PIRSR000660-2"/>
    </source>
</evidence>
<evidence type="ECO:0000256" key="1">
    <source>
        <dbReference type="ARBA" id="ARBA00012513"/>
    </source>
</evidence>
<keyword evidence="6 11" id="KW-0067">ATP-binding</keyword>
<feature type="binding site" evidence="11">
    <location>
        <position position="589"/>
    </location>
    <ligand>
        <name>ATP</name>
        <dbReference type="ChEBI" id="CHEBI:30616"/>
    </ligand>
</feature>
<gene>
    <name evidence="17" type="ORF">CPB83DRAFT_855319</name>
</gene>
<evidence type="ECO:0000256" key="4">
    <source>
        <dbReference type="ARBA" id="ARBA00022741"/>
    </source>
</evidence>
<dbReference type="InterPro" id="IPR050339">
    <property type="entry name" value="CC_SR_Kinase"/>
</dbReference>
<feature type="region of interest" description="Disordered" evidence="14">
    <location>
        <begin position="629"/>
        <end position="675"/>
    </location>
</feature>
<dbReference type="Gene3D" id="3.10.110.10">
    <property type="entry name" value="Ubiquitin Conjugating Enzyme"/>
    <property type="match status" value="1"/>
</dbReference>
<keyword evidence="4 11" id="KW-0547">Nucleotide-binding</keyword>
<name>A0A9P6EE81_9AGAR</name>
<feature type="compositionally biased region" description="Low complexity" evidence="14">
    <location>
        <begin position="731"/>
        <end position="746"/>
    </location>
</feature>
<feature type="active site" description="Proton acceptor" evidence="10">
    <location>
        <position position="802"/>
    </location>
</feature>
<dbReference type="PANTHER" id="PTHR11042">
    <property type="entry name" value="EUKARYOTIC TRANSLATION INITIATION FACTOR 2-ALPHA KINASE EIF2-ALPHA KINASE -RELATED"/>
    <property type="match status" value="1"/>
</dbReference>
<feature type="domain" description="Protein kinase" evidence="15">
    <location>
        <begin position="560"/>
        <end position="958"/>
    </location>
</feature>